<dbReference type="GO" id="GO:0000166">
    <property type="term" value="F:nucleotide binding"/>
    <property type="evidence" value="ECO:0007669"/>
    <property type="project" value="InterPro"/>
</dbReference>
<dbReference type="AlphaFoldDB" id="A0A832E9G2"/>
<dbReference type="Gene3D" id="1.10.150.80">
    <property type="entry name" value="HRDC domain"/>
    <property type="match status" value="1"/>
</dbReference>
<accession>A0A832E9G2</accession>
<sequence>MAPLREVCRRIQRGQESRPPFMRPYILIESDHALQQSLTTLRSCPRIAVDTESNGYYAYYERVCLIQISTDQDDYIIDPLSIAHPECLSNLFQDPAVEKIFHAAANDIGSLKRDFGFSFQNVFDTAVACKILGEKQLGLSHVLAARFQVQLDKKWQRCDWGQRPLKDSQLHYARLDTHYLISLRDQLYEELVQRGLWDQAQEAFARVCDQAPPRERFPADGYRRLQGVRGLSRKARSVLKDLYTFRDETARRLDRAPFRVLPNEALIRLAQKLPETLEELRSVKGLPRPFQSGIQARQLLETIRASVDAHNAKTAHSLSS</sequence>
<dbReference type="InterPro" id="IPR012337">
    <property type="entry name" value="RNaseH-like_sf"/>
</dbReference>
<dbReference type="InterPro" id="IPR036397">
    <property type="entry name" value="RNaseH_sf"/>
</dbReference>
<reference evidence="2" key="1">
    <citation type="journal article" date="2020" name="mSystems">
        <title>Genome- and Community-Level Interaction Insights into Carbon Utilization and Element Cycling Functions of Hydrothermarchaeota in Hydrothermal Sediment.</title>
        <authorList>
            <person name="Zhou Z."/>
            <person name="Liu Y."/>
            <person name="Xu W."/>
            <person name="Pan J."/>
            <person name="Luo Z.H."/>
            <person name="Li M."/>
        </authorList>
    </citation>
    <scope>NUCLEOTIDE SEQUENCE [LARGE SCALE GENOMIC DNA]</scope>
    <source>
        <strain evidence="2">SpSt-456</strain>
    </source>
</reference>
<dbReference type="SMART" id="SM00341">
    <property type="entry name" value="HRDC"/>
    <property type="match status" value="1"/>
</dbReference>
<organism evidence="2">
    <name type="scientific">Desulfacinum infernum</name>
    <dbReference type="NCBI Taxonomy" id="35837"/>
    <lineage>
        <taxon>Bacteria</taxon>
        <taxon>Pseudomonadati</taxon>
        <taxon>Thermodesulfobacteriota</taxon>
        <taxon>Syntrophobacteria</taxon>
        <taxon>Syntrophobacterales</taxon>
        <taxon>Syntrophobacteraceae</taxon>
        <taxon>Desulfacinum</taxon>
    </lineage>
</organism>
<protein>
    <submittedName>
        <fullName evidence="2">Ribonuclease D</fullName>
    </submittedName>
</protein>
<dbReference type="Pfam" id="PF00570">
    <property type="entry name" value="HRDC"/>
    <property type="match status" value="1"/>
</dbReference>
<feature type="domain" description="HRDC" evidence="1">
    <location>
        <begin position="232"/>
        <end position="313"/>
    </location>
</feature>
<evidence type="ECO:0000313" key="2">
    <source>
        <dbReference type="EMBL" id="HFK96172.1"/>
    </source>
</evidence>
<dbReference type="InterPro" id="IPR045092">
    <property type="entry name" value="Rrp6-like"/>
</dbReference>
<dbReference type="GO" id="GO:0000175">
    <property type="term" value="F:3'-5'-RNA exonuclease activity"/>
    <property type="evidence" value="ECO:0007669"/>
    <property type="project" value="InterPro"/>
</dbReference>
<dbReference type="EMBL" id="DSTK01000009">
    <property type="protein sequence ID" value="HFK96172.1"/>
    <property type="molecule type" value="Genomic_DNA"/>
</dbReference>
<dbReference type="PANTHER" id="PTHR12124">
    <property type="entry name" value="POLYMYOSITIS/SCLERODERMA AUTOANTIGEN-RELATED"/>
    <property type="match status" value="1"/>
</dbReference>
<dbReference type="Pfam" id="PF01612">
    <property type="entry name" value="DNA_pol_A_exo1"/>
    <property type="match status" value="1"/>
</dbReference>
<gene>
    <name evidence="2" type="ORF">ENS06_02470</name>
</gene>
<dbReference type="GO" id="GO:0003727">
    <property type="term" value="F:single-stranded RNA binding"/>
    <property type="evidence" value="ECO:0007669"/>
    <property type="project" value="TreeGrafter"/>
</dbReference>
<dbReference type="InterPro" id="IPR044876">
    <property type="entry name" value="HRDC_dom_sf"/>
</dbReference>
<dbReference type="GO" id="GO:0000467">
    <property type="term" value="P:exonucleolytic trimming to generate mature 3'-end of 5.8S rRNA from tricistronic rRNA transcript (SSU-rRNA, 5.8S rRNA, LSU-rRNA)"/>
    <property type="evidence" value="ECO:0007669"/>
    <property type="project" value="InterPro"/>
</dbReference>
<dbReference type="GO" id="GO:0071044">
    <property type="term" value="P:histone mRNA catabolic process"/>
    <property type="evidence" value="ECO:0007669"/>
    <property type="project" value="TreeGrafter"/>
</dbReference>
<comment type="caution">
    <text evidence="2">The sequence shown here is derived from an EMBL/GenBank/DDBJ whole genome shotgun (WGS) entry which is preliminary data.</text>
</comment>
<dbReference type="InterPro" id="IPR010997">
    <property type="entry name" value="HRDC-like_sf"/>
</dbReference>
<dbReference type="GO" id="GO:0071051">
    <property type="term" value="P:poly(A)-dependent snoRNA 3'-end processing"/>
    <property type="evidence" value="ECO:0007669"/>
    <property type="project" value="TreeGrafter"/>
</dbReference>
<dbReference type="InterPro" id="IPR002562">
    <property type="entry name" value="3'-5'_exonuclease_dom"/>
</dbReference>
<dbReference type="PROSITE" id="PS50967">
    <property type="entry name" value="HRDC"/>
    <property type="match status" value="1"/>
</dbReference>
<dbReference type="InterPro" id="IPR002121">
    <property type="entry name" value="HRDC_dom"/>
</dbReference>
<evidence type="ECO:0000259" key="1">
    <source>
        <dbReference type="PROSITE" id="PS50967"/>
    </source>
</evidence>
<name>A0A832E9G2_9BACT</name>
<dbReference type="SMART" id="SM00474">
    <property type="entry name" value="35EXOc"/>
    <property type="match status" value="1"/>
</dbReference>
<dbReference type="Gene3D" id="3.30.420.10">
    <property type="entry name" value="Ribonuclease H-like superfamily/Ribonuclease H"/>
    <property type="match status" value="1"/>
</dbReference>
<dbReference type="SUPFAM" id="SSF53098">
    <property type="entry name" value="Ribonuclease H-like"/>
    <property type="match status" value="1"/>
</dbReference>
<dbReference type="CDD" id="cd06142">
    <property type="entry name" value="RNaseD_exo"/>
    <property type="match status" value="1"/>
</dbReference>
<dbReference type="PANTHER" id="PTHR12124:SF47">
    <property type="entry name" value="EXOSOME COMPONENT 10"/>
    <property type="match status" value="1"/>
</dbReference>
<proteinExistence type="predicted"/>
<dbReference type="SUPFAM" id="SSF47819">
    <property type="entry name" value="HRDC-like"/>
    <property type="match status" value="1"/>
</dbReference>